<keyword evidence="10 12" id="KW-0472">Membrane</keyword>
<dbReference type="Proteomes" id="UP000078237">
    <property type="component" value="Unassembled WGS sequence"/>
</dbReference>
<proteinExistence type="inferred from homology"/>
<comment type="caution">
    <text evidence="14">The sequence shown here is derived from an EMBL/GenBank/DDBJ whole genome shotgun (WGS) entry which is preliminary data.</text>
</comment>
<dbReference type="EMBL" id="LCTW02000109">
    <property type="protein sequence ID" value="KXX78743.1"/>
    <property type="molecule type" value="Genomic_DNA"/>
</dbReference>
<evidence type="ECO:0000256" key="3">
    <source>
        <dbReference type="ARBA" id="ARBA00022448"/>
    </source>
</evidence>
<evidence type="ECO:0000256" key="7">
    <source>
        <dbReference type="ARBA" id="ARBA00022982"/>
    </source>
</evidence>
<keyword evidence="15" id="KW-1185">Reference proteome</keyword>
<keyword evidence="3" id="KW-0813">Transport</keyword>
<protein>
    <recommendedName>
        <fullName evidence="11">Complex III subunit 9</fullName>
    </recommendedName>
</protein>
<dbReference type="AlphaFoldDB" id="A0A175WF90"/>
<dbReference type="GO" id="GO:0006122">
    <property type="term" value="P:mitochondrial electron transport, ubiquinol to cytochrome c"/>
    <property type="evidence" value="ECO:0007669"/>
    <property type="project" value="InterPro"/>
</dbReference>
<comment type="similarity">
    <text evidence="2">Belongs to the UQCR10/QCR9 family.</text>
</comment>
<evidence type="ECO:0000256" key="8">
    <source>
        <dbReference type="ARBA" id="ARBA00022989"/>
    </source>
</evidence>
<evidence type="ECO:0000313" key="13">
    <source>
        <dbReference type="EMBL" id="KXX78743.1"/>
    </source>
</evidence>
<dbReference type="VEuPathDB" id="FungiDB:MMYC01_203662"/>
<dbReference type="VEuPathDB" id="FungiDB:MMYC01_201809"/>
<feature type="transmembrane region" description="Helical" evidence="12">
    <location>
        <begin position="36"/>
        <end position="56"/>
    </location>
</feature>
<evidence type="ECO:0000256" key="6">
    <source>
        <dbReference type="ARBA" id="ARBA00022792"/>
    </source>
</evidence>
<dbReference type="InterPro" id="IPR036656">
    <property type="entry name" value="QCR9_sf"/>
</dbReference>
<evidence type="ECO:0000313" key="14">
    <source>
        <dbReference type="EMBL" id="KXX82232.1"/>
    </source>
</evidence>
<dbReference type="GO" id="GO:0005743">
    <property type="term" value="C:mitochondrial inner membrane"/>
    <property type="evidence" value="ECO:0007669"/>
    <property type="project" value="UniProtKB-SubCell"/>
</dbReference>
<dbReference type="STRING" id="100816.A0A175WF90"/>
<reference evidence="15" key="1">
    <citation type="submission" date="2015-06" db="EMBL/GenBank/DDBJ databases">
        <authorList>
            <person name="van de Sande W.W.J."/>
        </authorList>
    </citation>
    <scope>NUCLEOTIDE SEQUENCE [LARGE SCALE GENOMIC DNA]</scope>
    <source>
        <strain evidence="15">mm55</strain>
    </source>
</reference>
<dbReference type="Pfam" id="PF05365">
    <property type="entry name" value="UCR_UQCRX_QCR9"/>
    <property type="match status" value="1"/>
</dbReference>
<name>A0A175WF90_9PEZI</name>
<organism evidence="14 15">
    <name type="scientific">Madurella mycetomatis</name>
    <dbReference type="NCBI Taxonomy" id="100816"/>
    <lineage>
        <taxon>Eukaryota</taxon>
        <taxon>Fungi</taxon>
        <taxon>Dikarya</taxon>
        <taxon>Ascomycota</taxon>
        <taxon>Pezizomycotina</taxon>
        <taxon>Sordariomycetes</taxon>
        <taxon>Sordariomycetidae</taxon>
        <taxon>Sordariales</taxon>
        <taxon>Sordariales incertae sedis</taxon>
        <taxon>Madurella</taxon>
    </lineage>
</organism>
<dbReference type="GO" id="GO:0045275">
    <property type="term" value="C:respiratory chain complex III"/>
    <property type="evidence" value="ECO:0007669"/>
    <property type="project" value="InterPro"/>
</dbReference>
<evidence type="ECO:0000256" key="1">
    <source>
        <dbReference type="ARBA" id="ARBA00004434"/>
    </source>
</evidence>
<dbReference type="PANTHER" id="PTHR12980">
    <property type="entry name" value="UBIQUINOL-CYTOCHROME C REDUCTASE COMPLEX, SUBUNIT X"/>
    <property type="match status" value="1"/>
</dbReference>
<dbReference type="FunFam" id="1.20.5.260:FF:000001">
    <property type="entry name" value="Cytochrome b-c1 complex subunit 9"/>
    <property type="match status" value="1"/>
</dbReference>
<keyword evidence="6" id="KW-0999">Mitochondrion inner membrane</keyword>
<dbReference type="SUPFAM" id="SSF81514">
    <property type="entry name" value="Subunit X (non-heme 7 kDa protein) of cytochrome bc1 complex (Ubiquinol-cytochrome c reductase)"/>
    <property type="match status" value="1"/>
</dbReference>
<dbReference type="EMBL" id="LCTW02000018">
    <property type="protein sequence ID" value="KXX82232.1"/>
    <property type="molecule type" value="Genomic_DNA"/>
</dbReference>
<keyword evidence="8 12" id="KW-1133">Transmembrane helix</keyword>
<dbReference type="OrthoDB" id="44067at2759"/>
<reference evidence="14" key="2">
    <citation type="submission" date="2015-06" db="EMBL/GenBank/DDBJ databases">
        <authorList>
            <person name="Hoefler B.C."/>
            <person name="Straight P.D."/>
        </authorList>
    </citation>
    <scope>NUCLEOTIDE SEQUENCE [LARGE SCALE GENOMIC DNA]</scope>
    <source>
        <strain evidence="14">Mm55</strain>
    </source>
</reference>
<evidence type="ECO:0000256" key="4">
    <source>
        <dbReference type="ARBA" id="ARBA00022660"/>
    </source>
</evidence>
<keyword evidence="9" id="KW-0496">Mitochondrion</keyword>
<evidence type="ECO:0000256" key="9">
    <source>
        <dbReference type="ARBA" id="ARBA00023128"/>
    </source>
</evidence>
<comment type="subcellular location">
    <subcellularLocation>
        <location evidence="1">Mitochondrion inner membrane</location>
        <topology evidence="1">Single-pass membrane protein</topology>
    </subcellularLocation>
</comment>
<dbReference type="Gene3D" id="1.20.5.260">
    <property type="entry name" value="Cytochrome b-c1 complex subunit 9"/>
    <property type="match status" value="1"/>
</dbReference>
<evidence type="ECO:0000256" key="10">
    <source>
        <dbReference type="ARBA" id="ARBA00023136"/>
    </source>
</evidence>
<keyword evidence="5 12" id="KW-0812">Transmembrane</keyword>
<evidence type="ECO:0000256" key="11">
    <source>
        <dbReference type="ARBA" id="ARBA00044247"/>
    </source>
</evidence>
<dbReference type="PANTHER" id="PTHR12980:SF0">
    <property type="entry name" value="CYTOCHROME B-C1 COMPLEX SUBUNIT 9"/>
    <property type="match status" value="1"/>
</dbReference>
<sequence>MVSHRTLQASPAPSSRTGRQLKLTRALFSTLFRRNYTMLGVVFAGAFAFEIGYDNLMNKIWDNHNRGRQWKDIRHKYIDGGDEE</sequence>
<evidence type="ECO:0000256" key="2">
    <source>
        <dbReference type="ARBA" id="ARBA00007856"/>
    </source>
</evidence>
<evidence type="ECO:0000313" key="15">
    <source>
        <dbReference type="Proteomes" id="UP000078237"/>
    </source>
</evidence>
<evidence type="ECO:0000256" key="12">
    <source>
        <dbReference type="SAM" id="Phobius"/>
    </source>
</evidence>
<accession>A0A175WF90</accession>
<reference evidence="14 15" key="3">
    <citation type="submission" date="2016-01" db="EMBL/GenBank/DDBJ databases">
        <title>Madurella mycetomatis genome sequencing.</title>
        <authorList>
            <person name="Van De Sande W."/>
        </authorList>
    </citation>
    <scope>NUCLEOTIDE SEQUENCE [LARGE SCALE GENOMIC DNA]</scope>
    <source>
        <strain evidence="14">Mm55</strain>
        <strain evidence="15">mm55</strain>
    </source>
</reference>
<gene>
    <name evidence="14" type="ORF">MMYC01_201809</name>
    <name evidence="13" type="ORF">MMYC01_203662</name>
</gene>
<keyword evidence="4" id="KW-0679">Respiratory chain</keyword>
<evidence type="ECO:0000256" key="5">
    <source>
        <dbReference type="ARBA" id="ARBA00022692"/>
    </source>
</evidence>
<keyword evidence="7" id="KW-0249">Electron transport</keyword>
<dbReference type="InterPro" id="IPR008027">
    <property type="entry name" value="QCR9"/>
</dbReference>